<comment type="function">
    <text evidence="1">Site-specific tyrosine recombinase, which acts by catalyzing the cutting and rejoining of the recombining DNA molecules.</text>
</comment>
<evidence type="ECO:0000256" key="3">
    <source>
        <dbReference type="ARBA" id="ARBA00022908"/>
    </source>
</evidence>
<dbReference type="Gene3D" id="1.10.443.10">
    <property type="entry name" value="Intergrase catalytic core"/>
    <property type="match status" value="1"/>
</dbReference>
<dbReference type="PROSITE" id="PS51898">
    <property type="entry name" value="TYR_RECOMBINASE"/>
    <property type="match status" value="1"/>
</dbReference>
<evidence type="ECO:0000259" key="8">
    <source>
        <dbReference type="PROSITE" id="PS51900"/>
    </source>
</evidence>
<keyword evidence="5" id="KW-0233">DNA recombination</keyword>
<dbReference type="InterPro" id="IPR004107">
    <property type="entry name" value="Integrase_SAM-like_N"/>
</dbReference>
<dbReference type="EMBL" id="OFSM01000021">
    <property type="protein sequence ID" value="SOY31094.1"/>
    <property type="molecule type" value="Genomic_DNA"/>
</dbReference>
<dbReference type="PANTHER" id="PTHR30349:SF64">
    <property type="entry name" value="PROPHAGE INTEGRASE INTD-RELATED"/>
    <property type="match status" value="1"/>
</dbReference>
<dbReference type="PROSITE" id="PS51900">
    <property type="entry name" value="CB"/>
    <property type="match status" value="1"/>
</dbReference>
<keyword evidence="3" id="KW-0229">DNA integration</keyword>
<proteinExistence type="inferred from homology"/>
<dbReference type="InterPro" id="IPR002104">
    <property type="entry name" value="Integrase_catalytic"/>
</dbReference>
<sequence>MPAYKYTLKDGKTTRWYANFYFTDWTGEKKHICKRGFKTQREAKEYERSFLDQQNNTSDILFSSLVENYLEDMSHRLKPTTMENKRFIIKGKLLPYFGNLKVCDIDTIKVRKWQNELISYRDEAGNPFSQTYLKTVNNQLSAIMNYAVAHYRLSANPCRAAGSMGKSRAEEMNIWTQAQYEQFSAAIQKSSVKLAFDVLFYTGMRSGELLALTPADILPSKRIDINKNYAKVNGEELFLEPKTPKAKRCISIPDFLYDDIQEYMAKLYGIEQGDRIFYFTKSALDKEIKRIAAKVGLPIIRVHDLRHSHASMLIEMGFAPLEIADRLGHESVKTTLDTYSHLYPDKDQQLANRLNQFRRAAPPTEENS</sequence>
<dbReference type="CDD" id="cd01189">
    <property type="entry name" value="INT_ICEBs1_C_like"/>
    <property type="match status" value="1"/>
</dbReference>
<dbReference type="InterPro" id="IPR011010">
    <property type="entry name" value="DNA_brk_join_enz"/>
</dbReference>
<comment type="similarity">
    <text evidence="2">Belongs to the 'phage' integrase family.</text>
</comment>
<dbReference type="Gene3D" id="1.10.150.130">
    <property type="match status" value="1"/>
</dbReference>
<dbReference type="Pfam" id="PF14657">
    <property type="entry name" value="Arm-DNA-bind_4"/>
    <property type="match status" value="1"/>
</dbReference>
<dbReference type="GO" id="GO:0006310">
    <property type="term" value="P:DNA recombination"/>
    <property type="evidence" value="ECO:0007669"/>
    <property type="project" value="UniProtKB-KW"/>
</dbReference>
<dbReference type="InterPro" id="IPR028259">
    <property type="entry name" value="AP2-like_int_N"/>
</dbReference>
<evidence type="ECO:0000256" key="6">
    <source>
        <dbReference type="PROSITE-ProRule" id="PRU01248"/>
    </source>
</evidence>
<gene>
    <name evidence="9" type="ORF">AMURIS_03828</name>
</gene>
<evidence type="ECO:0000256" key="2">
    <source>
        <dbReference type="ARBA" id="ARBA00008857"/>
    </source>
</evidence>
<accession>A0A2K4ZKS1</accession>
<protein>
    <submittedName>
        <fullName evidence="9">Prophage phiRv2 integrase</fullName>
    </submittedName>
</protein>
<dbReference type="InterPro" id="IPR044068">
    <property type="entry name" value="CB"/>
</dbReference>
<feature type="domain" description="Core-binding (CB)" evidence="8">
    <location>
        <begin position="60"/>
        <end position="148"/>
    </location>
</feature>
<dbReference type="AlphaFoldDB" id="A0A2K4ZKS1"/>
<keyword evidence="4 6" id="KW-0238">DNA-binding</keyword>
<dbReference type="GO" id="GO:0003677">
    <property type="term" value="F:DNA binding"/>
    <property type="evidence" value="ECO:0007669"/>
    <property type="project" value="UniProtKB-UniRule"/>
</dbReference>
<dbReference type="GO" id="GO:0015074">
    <property type="term" value="P:DNA integration"/>
    <property type="evidence" value="ECO:0007669"/>
    <property type="project" value="UniProtKB-KW"/>
</dbReference>
<evidence type="ECO:0000313" key="9">
    <source>
        <dbReference type="EMBL" id="SOY31094.1"/>
    </source>
</evidence>
<dbReference type="Pfam" id="PF14659">
    <property type="entry name" value="Phage_int_SAM_3"/>
    <property type="match status" value="1"/>
</dbReference>
<evidence type="ECO:0000256" key="5">
    <source>
        <dbReference type="ARBA" id="ARBA00023172"/>
    </source>
</evidence>
<dbReference type="InterPro" id="IPR050090">
    <property type="entry name" value="Tyrosine_recombinase_XerCD"/>
</dbReference>
<evidence type="ECO:0000256" key="4">
    <source>
        <dbReference type="ARBA" id="ARBA00023125"/>
    </source>
</evidence>
<dbReference type="Proteomes" id="UP000236311">
    <property type="component" value="Unassembled WGS sequence"/>
</dbReference>
<dbReference type="InterPro" id="IPR010998">
    <property type="entry name" value="Integrase_recombinase_N"/>
</dbReference>
<reference evidence="9 10" key="1">
    <citation type="submission" date="2018-01" db="EMBL/GenBank/DDBJ databases">
        <authorList>
            <person name="Gaut B.S."/>
            <person name="Morton B.R."/>
            <person name="Clegg M.T."/>
            <person name="Duvall M.R."/>
        </authorList>
    </citation>
    <scope>NUCLEOTIDE SEQUENCE [LARGE SCALE GENOMIC DNA]</scope>
    <source>
        <strain evidence="9">GP69</strain>
    </source>
</reference>
<dbReference type="Pfam" id="PF00589">
    <property type="entry name" value="Phage_integrase"/>
    <property type="match status" value="1"/>
</dbReference>
<keyword evidence="10" id="KW-1185">Reference proteome</keyword>
<evidence type="ECO:0000313" key="10">
    <source>
        <dbReference type="Proteomes" id="UP000236311"/>
    </source>
</evidence>
<evidence type="ECO:0000259" key="7">
    <source>
        <dbReference type="PROSITE" id="PS51898"/>
    </source>
</evidence>
<dbReference type="SUPFAM" id="SSF56349">
    <property type="entry name" value="DNA breaking-rejoining enzymes"/>
    <property type="match status" value="1"/>
</dbReference>
<dbReference type="OrthoDB" id="9803188at2"/>
<feature type="domain" description="Tyr recombinase" evidence="7">
    <location>
        <begin position="170"/>
        <end position="352"/>
    </location>
</feature>
<name>A0A2K4ZKS1_9FIRM</name>
<organism evidence="9 10">
    <name type="scientific">Acetatifactor muris</name>
    <dbReference type="NCBI Taxonomy" id="879566"/>
    <lineage>
        <taxon>Bacteria</taxon>
        <taxon>Bacillati</taxon>
        <taxon>Bacillota</taxon>
        <taxon>Clostridia</taxon>
        <taxon>Lachnospirales</taxon>
        <taxon>Lachnospiraceae</taxon>
        <taxon>Acetatifactor</taxon>
    </lineage>
</organism>
<dbReference type="RefSeq" id="WP_103241095.1">
    <property type="nucleotide sequence ID" value="NZ_JANJZD010000024.1"/>
</dbReference>
<dbReference type="InterPro" id="IPR013762">
    <property type="entry name" value="Integrase-like_cat_sf"/>
</dbReference>
<evidence type="ECO:0000256" key="1">
    <source>
        <dbReference type="ARBA" id="ARBA00003283"/>
    </source>
</evidence>
<dbReference type="PANTHER" id="PTHR30349">
    <property type="entry name" value="PHAGE INTEGRASE-RELATED"/>
    <property type="match status" value="1"/>
</dbReference>